<evidence type="ECO:0000256" key="1">
    <source>
        <dbReference type="SAM" id="MobiDB-lite"/>
    </source>
</evidence>
<evidence type="ECO:0000313" key="2">
    <source>
        <dbReference type="EMBL" id="ELR11284.1"/>
    </source>
</evidence>
<organism evidence="2 3">
    <name type="scientific">Acanthamoeba castellanii (strain ATCC 30010 / Neff)</name>
    <dbReference type="NCBI Taxonomy" id="1257118"/>
    <lineage>
        <taxon>Eukaryota</taxon>
        <taxon>Amoebozoa</taxon>
        <taxon>Discosea</taxon>
        <taxon>Longamoebia</taxon>
        <taxon>Centramoebida</taxon>
        <taxon>Acanthamoebidae</taxon>
        <taxon>Acanthamoeba</taxon>
    </lineage>
</organism>
<dbReference type="AlphaFoldDB" id="L8GEI8"/>
<dbReference type="Proteomes" id="UP000011083">
    <property type="component" value="Unassembled WGS sequence"/>
</dbReference>
<dbReference type="VEuPathDB" id="AmoebaDB:ACA1_189390"/>
<sequence length="546" mass="58767">MALNVDVAALQECVAGLASAVLPVKATLITLARTAHWGGDDHDSATLRAALAQESLSLEQQRARCAWLQRQCTLIHRVAAWRERLSNSLADDALAVKDALLDVTPLILPQGTVTTTGQPPHSSPETPNAVGEAGMGLLQELSARCKTCWSRHMDVRAGNMEPMFEYAARAKLSQDPTADVELTTEENEADEGLFHFPHFLLSLARTIDKLIAALQVHNVVKKQLTEKANKIKDELSSTSSAAASLRTFTGFLDSLAEDVNRLWILTGTVFSVQGPAGKETPGYSSLLSATYDASRSAVGGLAQAISDAVSNAVLPLLRIVAAKSTRTPLEALQFPFELLKRFIAFYGDPYGPLYFTAVQLREVDDLEQLAKDVLGVLEEQQPLRDAVGSVLKAIKPALDDASVSDEFAMQQVWSEGRESSHMVKGMTDLFDTCSLVAALSRHTSHRTNSETTLAQFLTSVLRAGQQTKGAATKVALGKFGQYLQRKEEPSVLGSSPNFLPPLAKTFYALHMPSFIPALLSSSSSSSASSSSTSSRASAKAERSLLV</sequence>
<keyword evidence="3" id="KW-1185">Reference proteome</keyword>
<dbReference type="GeneID" id="14911749"/>
<feature type="region of interest" description="Disordered" evidence="1">
    <location>
        <begin position="521"/>
        <end position="546"/>
    </location>
</feature>
<name>L8GEI8_ACACF</name>
<evidence type="ECO:0000313" key="3">
    <source>
        <dbReference type="Proteomes" id="UP000011083"/>
    </source>
</evidence>
<dbReference type="RefSeq" id="XP_004333297.1">
    <property type="nucleotide sequence ID" value="XM_004333249.1"/>
</dbReference>
<dbReference type="KEGG" id="acan:ACA1_189390"/>
<feature type="compositionally biased region" description="Low complexity" evidence="1">
    <location>
        <begin position="521"/>
        <end position="537"/>
    </location>
</feature>
<accession>L8GEI8</accession>
<proteinExistence type="predicted"/>
<dbReference type="EMBL" id="KB008154">
    <property type="protein sequence ID" value="ELR11284.1"/>
    <property type="molecule type" value="Genomic_DNA"/>
</dbReference>
<reference evidence="2 3" key="1">
    <citation type="journal article" date="2013" name="Genome Biol.">
        <title>Genome of Acanthamoeba castellanii highlights extensive lateral gene transfer and early evolution of tyrosine kinase signaling.</title>
        <authorList>
            <person name="Clarke M."/>
            <person name="Lohan A.J."/>
            <person name="Liu B."/>
            <person name="Lagkouvardos I."/>
            <person name="Roy S."/>
            <person name="Zafar N."/>
            <person name="Bertelli C."/>
            <person name="Schilde C."/>
            <person name="Kianianmomeni A."/>
            <person name="Burglin T.R."/>
            <person name="Frech C."/>
            <person name="Turcotte B."/>
            <person name="Kopec K.O."/>
            <person name="Synnott J.M."/>
            <person name="Choo C."/>
            <person name="Paponov I."/>
            <person name="Finkler A."/>
            <person name="Soon Heng Tan C."/>
            <person name="Hutchins A.P."/>
            <person name="Weinmeier T."/>
            <person name="Rattei T."/>
            <person name="Chu J.S."/>
            <person name="Gimenez G."/>
            <person name="Irimia M."/>
            <person name="Rigden D.J."/>
            <person name="Fitzpatrick D.A."/>
            <person name="Lorenzo-Morales J."/>
            <person name="Bateman A."/>
            <person name="Chiu C.H."/>
            <person name="Tang P."/>
            <person name="Hegemann P."/>
            <person name="Fromm H."/>
            <person name="Raoult D."/>
            <person name="Greub G."/>
            <person name="Miranda-Saavedra D."/>
            <person name="Chen N."/>
            <person name="Nash P."/>
            <person name="Ginger M.L."/>
            <person name="Horn M."/>
            <person name="Schaap P."/>
            <person name="Caler L."/>
            <person name="Loftus B."/>
        </authorList>
    </citation>
    <scope>NUCLEOTIDE SEQUENCE [LARGE SCALE GENOMIC DNA]</scope>
    <source>
        <strain evidence="2 3">Neff</strain>
    </source>
</reference>
<protein>
    <submittedName>
        <fullName evidence="2">Uncharacterized protein</fullName>
    </submittedName>
</protein>
<gene>
    <name evidence="2" type="ORF">ACA1_189390</name>
</gene>